<comment type="caution">
    <text evidence="9">The sequence shown here is derived from an EMBL/GenBank/DDBJ whole genome shotgun (WGS) entry which is preliminary data.</text>
</comment>
<keyword evidence="6 8" id="KW-1133">Transmembrane helix</keyword>
<comment type="similarity">
    <text evidence="2">Belongs to the multi antimicrobial extrusion (MATE) (TC 2.A.66.1) family.</text>
</comment>
<dbReference type="AlphaFoldDB" id="A0AA41QC85"/>
<evidence type="ECO:0000256" key="6">
    <source>
        <dbReference type="ARBA" id="ARBA00022989"/>
    </source>
</evidence>
<gene>
    <name evidence="9" type="ORF">L1785_06205</name>
</gene>
<feature type="transmembrane region" description="Helical" evidence="8">
    <location>
        <begin position="367"/>
        <end position="390"/>
    </location>
</feature>
<feature type="transmembrane region" description="Helical" evidence="8">
    <location>
        <begin position="176"/>
        <end position="196"/>
    </location>
</feature>
<keyword evidence="7 8" id="KW-0472">Membrane</keyword>
<feature type="transmembrane region" description="Helical" evidence="8">
    <location>
        <begin position="39"/>
        <end position="60"/>
    </location>
</feature>
<feature type="transmembrane region" description="Helical" evidence="8">
    <location>
        <begin position="302"/>
        <end position="322"/>
    </location>
</feature>
<feature type="transmembrane region" description="Helical" evidence="8">
    <location>
        <begin position="334"/>
        <end position="355"/>
    </location>
</feature>
<evidence type="ECO:0000256" key="7">
    <source>
        <dbReference type="ARBA" id="ARBA00023136"/>
    </source>
</evidence>
<feature type="transmembrane region" description="Helical" evidence="8">
    <location>
        <begin position="81"/>
        <end position="103"/>
    </location>
</feature>
<keyword evidence="3" id="KW-0813">Transport</keyword>
<dbReference type="InterPro" id="IPR048279">
    <property type="entry name" value="MdtK-like"/>
</dbReference>
<dbReference type="PANTHER" id="PTHR42893">
    <property type="entry name" value="PROTEIN DETOXIFICATION 44, CHLOROPLASTIC-RELATED"/>
    <property type="match status" value="1"/>
</dbReference>
<reference evidence="9" key="1">
    <citation type="submission" date="2022-01" db="EMBL/GenBank/DDBJ databases">
        <title>Antribacter sp. nov., isolated from Guizhou of China.</title>
        <authorList>
            <person name="Chengliang C."/>
            <person name="Ya Z."/>
        </authorList>
    </citation>
    <scope>NUCLEOTIDE SEQUENCE</scope>
    <source>
        <strain evidence="9">KLBMP 9083</strain>
    </source>
</reference>
<dbReference type="InterPro" id="IPR044644">
    <property type="entry name" value="DinF-like"/>
</dbReference>
<dbReference type="GO" id="GO:0005886">
    <property type="term" value="C:plasma membrane"/>
    <property type="evidence" value="ECO:0007669"/>
    <property type="project" value="UniProtKB-SubCell"/>
</dbReference>
<keyword evidence="4" id="KW-1003">Cell membrane</keyword>
<keyword evidence="10" id="KW-1185">Reference proteome</keyword>
<dbReference type="PIRSF" id="PIRSF006603">
    <property type="entry name" value="DinF"/>
    <property type="match status" value="1"/>
</dbReference>
<dbReference type="EMBL" id="JAKGSG010000022">
    <property type="protein sequence ID" value="MCF4120563.1"/>
    <property type="molecule type" value="Genomic_DNA"/>
</dbReference>
<dbReference type="GO" id="GO:0015297">
    <property type="term" value="F:antiporter activity"/>
    <property type="evidence" value="ECO:0007669"/>
    <property type="project" value="InterPro"/>
</dbReference>
<proteinExistence type="inferred from homology"/>
<feature type="transmembrane region" description="Helical" evidence="8">
    <location>
        <begin position="261"/>
        <end position="281"/>
    </location>
</feature>
<organism evidence="9 10">
    <name type="scientific">Antribacter soli</name>
    <dbReference type="NCBI Taxonomy" id="2910976"/>
    <lineage>
        <taxon>Bacteria</taxon>
        <taxon>Bacillati</taxon>
        <taxon>Actinomycetota</taxon>
        <taxon>Actinomycetes</taxon>
        <taxon>Micrococcales</taxon>
        <taxon>Promicromonosporaceae</taxon>
        <taxon>Antribacter</taxon>
    </lineage>
</organism>
<evidence type="ECO:0000256" key="5">
    <source>
        <dbReference type="ARBA" id="ARBA00022692"/>
    </source>
</evidence>
<evidence type="ECO:0000256" key="2">
    <source>
        <dbReference type="ARBA" id="ARBA00010199"/>
    </source>
</evidence>
<evidence type="ECO:0000313" key="10">
    <source>
        <dbReference type="Proteomes" id="UP001165405"/>
    </source>
</evidence>
<evidence type="ECO:0000256" key="8">
    <source>
        <dbReference type="SAM" id="Phobius"/>
    </source>
</evidence>
<dbReference type="InterPro" id="IPR002528">
    <property type="entry name" value="MATE_fam"/>
</dbReference>
<dbReference type="Pfam" id="PF01554">
    <property type="entry name" value="MatE"/>
    <property type="match status" value="2"/>
</dbReference>
<dbReference type="NCBIfam" id="TIGR00797">
    <property type="entry name" value="matE"/>
    <property type="match status" value="1"/>
</dbReference>
<keyword evidence="5 8" id="KW-0812">Transmembrane</keyword>
<evidence type="ECO:0000313" key="9">
    <source>
        <dbReference type="EMBL" id="MCF4120563.1"/>
    </source>
</evidence>
<feature type="transmembrane region" description="Helical" evidence="8">
    <location>
        <begin position="396"/>
        <end position="415"/>
    </location>
</feature>
<evidence type="ECO:0000256" key="1">
    <source>
        <dbReference type="ARBA" id="ARBA00004651"/>
    </source>
</evidence>
<sequence length="430" mass="43132">MLALAVPALGALVAEPLFTLVDSAVVGHLGTPELAGLSLASTLLITLVGLCIFLAYATTAQVARLSGAGREAEAMKAGIDGLWLALALGVVLAVALVATAPLAVDALGAQDAVGQHAVTYLRWSAPGLPGMLLVLATTGVLRGLQDTRTPLVVATAGAVLNAVLNVVLVYGAGLGIAGSGLGTAVTQLLMGAVLVARVARGARARGASLRPHVSGIGASARAGAPLLVRTVSLRAAILLTVHAATALGPVTLAGHQVVNSLWALAAFALDALAIAAQALIGHALGAGDVARVRAILRRTVQWGAWAGAAGGLVLAAAGWWLAPLFTADPGVRVAVALAMLPCGLLMPLTGVVCVLDGVLIGAGDGRYLAWVGVANLVAYVPFVLTLPLWVPDGGARLAWLWLAWSGVFMGVRTLTTALRARGAGWLVTGA</sequence>
<dbReference type="GO" id="GO:0042910">
    <property type="term" value="F:xenobiotic transmembrane transporter activity"/>
    <property type="evidence" value="ECO:0007669"/>
    <property type="project" value="InterPro"/>
</dbReference>
<evidence type="ECO:0000256" key="4">
    <source>
        <dbReference type="ARBA" id="ARBA00022475"/>
    </source>
</evidence>
<accession>A0AA41QC85</accession>
<name>A0AA41QC85_9MICO</name>
<feature type="transmembrane region" description="Helical" evidence="8">
    <location>
        <begin position="151"/>
        <end position="170"/>
    </location>
</feature>
<protein>
    <submittedName>
        <fullName evidence="9">MATE family efflux transporter</fullName>
    </submittedName>
</protein>
<evidence type="ECO:0000256" key="3">
    <source>
        <dbReference type="ARBA" id="ARBA00022448"/>
    </source>
</evidence>
<feature type="transmembrane region" description="Helical" evidence="8">
    <location>
        <begin position="123"/>
        <end position="144"/>
    </location>
</feature>
<dbReference type="Proteomes" id="UP001165405">
    <property type="component" value="Unassembled WGS sequence"/>
</dbReference>
<dbReference type="RefSeq" id="WP_236088481.1">
    <property type="nucleotide sequence ID" value="NZ_JAKGSG010000022.1"/>
</dbReference>
<feature type="transmembrane region" description="Helical" evidence="8">
    <location>
        <begin position="235"/>
        <end position="255"/>
    </location>
</feature>
<dbReference type="PANTHER" id="PTHR42893:SF46">
    <property type="entry name" value="PROTEIN DETOXIFICATION 44, CHLOROPLASTIC"/>
    <property type="match status" value="1"/>
</dbReference>
<comment type="subcellular location">
    <subcellularLocation>
        <location evidence="1">Cell membrane</location>
        <topology evidence="1">Multi-pass membrane protein</topology>
    </subcellularLocation>
</comment>